<dbReference type="OrthoDB" id="102994at2"/>
<reference evidence="6 7" key="1">
    <citation type="journal article" date="2005" name="DNA Res.">
        <title>Complete genome sequence of the facultative anaerobic magnetotactic bacterium Magnetospirillum sp. strain AMB-1.</title>
        <authorList>
            <person name="Matsunaga T."/>
            <person name="Okamura Y."/>
            <person name="Fukuda Y."/>
            <person name="Wahyudi A.T."/>
            <person name="Murase Y."/>
            <person name="Takeyama H."/>
        </authorList>
    </citation>
    <scope>NUCLEOTIDE SEQUENCE [LARGE SCALE GENOMIC DNA]</scope>
    <source>
        <strain evidence="7">ATCC 700264 / AMB-1</strain>
    </source>
</reference>
<dbReference type="HOGENOM" id="CLU_045967_0_0_5"/>
<dbReference type="PANTHER" id="PTHR30349:SF41">
    <property type="entry name" value="INTEGRASE_RECOMBINASE PROTEIN MJ0367-RELATED"/>
    <property type="match status" value="1"/>
</dbReference>
<feature type="domain" description="Tyr recombinase" evidence="5">
    <location>
        <begin position="202"/>
        <end position="407"/>
    </location>
</feature>
<keyword evidence="7" id="KW-1185">Reference proteome</keyword>
<dbReference type="Gene3D" id="1.10.443.10">
    <property type="entry name" value="Intergrase catalytic core"/>
    <property type="match status" value="1"/>
</dbReference>
<dbReference type="Proteomes" id="UP000007058">
    <property type="component" value="Chromosome"/>
</dbReference>
<evidence type="ECO:0000256" key="1">
    <source>
        <dbReference type="ARBA" id="ARBA00008857"/>
    </source>
</evidence>
<accession>Q2W0Z9</accession>
<dbReference type="GO" id="GO:0003677">
    <property type="term" value="F:DNA binding"/>
    <property type="evidence" value="ECO:0007669"/>
    <property type="project" value="UniProtKB-KW"/>
</dbReference>
<evidence type="ECO:0000256" key="3">
    <source>
        <dbReference type="ARBA" id="ARBA00023125"/>
    </source>
</evidence>
<proteinExistence type="inferred from homology"/>
<dbReference type="InterPro" id="IPR013762">
    <property type="entry name" value="Integrase-like_cat_sf"/>
</dbReference>
<keyword evidence="2" id="KW-0229">DNA integration</keyword>
<dbReference type="KEGG" id="mag:amb3672"/>
<dbReference type="InterPro" id="IPR002104">
    <property type="entry name" value="Integrase_catalytic"/>
</dbReference>
<evidence type="ECO:0000313" key="6">
    <source>
        <dbReference type="EMBL" id="BAE52476.1"/>
    </source>
</evidence>
<evidence type="ECO:0000313" key="7">
    <source>
        <dbReference type="Proteomes" id="UP000007058"/>
    </source>
</evidence>
<keyword evidence="4" id="KW-0233">DNA recombination</keyword>
<protein>
    <submittedName>
        <fullName evidence="6">Tyrosine recombinase xerD</fullName>
    </submittedName>
</protein>
<dbReference type="PANTHER" id="PTHR30349">
    <property type="entry name" value="PHAGE INTEGRASE-RELATED"/>
    <property type="match status" value="1"/>
</dbReference>
<dbReference type="EMBL" id="AP007255">
    <property type="protein sequence ID" value="BAE52476.1"/>
    <property type="molecule type" value="Genomic_DNA"/>
</dbReference>
<dbReference type="GO" id="GO:0015074">
    <property type="term" value="P:DNA integration"/>
    <property type="evidence" value="ECO:0007669"/>
    <property type="project" value="UniProtKB-KW"/>
</dbReference>
<comment type="similarity">
    <text evidence="1">Belongs to the 'phage' integrase family.</text>
</comment>
<dbReference type="RefSeq" id="WP_011386028.1">
    <property type="nucleotide sequence ID" value="NC_007626.1"/>
</dbReference>
<evidence type="ECO:0000256" key="4">
    <source>
        <dbReference type="ARBA" id="ARBA00023172"/>
    </source>
</evidence>
<keyword evidence="3" id="KW-0238">DNA-binding</keyword>
<evidence type="ECO:0000259" key="5">
    <source>
        <dbReference type="PROSITE" id="PS51898"/>
    </source>
</evidence>
<dbReference type="SUPFAM" id="SSF56349">
    <property type="entry name" value="DNA breaking-rejoining enzymes"/>
    <property type="match status" value="1"/>
</dbReference>
<dbReference type="PROSITE" id="PS51898">
    <property type="entry name" value="TYR_RECOMBINASE"/>
    <property type="match status" value="1"/>
</dbReference>
<dbReference type="AlphaFoldDB" id="Q2W0Z9"/>
<evidence type="ECO:0000256" key="2">
    <source>
        <dbReference type="ARBA" id="ARBA00022908"/>
    </source>
</evidence>
<sequence>MRNKYAFPELPGLVIYQREDAGDNWYVRFPLKVKGVRPYKFQLLREGGEKDGAPTTSIDTAKQWALMQYGAVSNAVKKGDVGSLFDKTLDEVISEYIAEVKADATRGKSAIKRAVHSAIPLRRYFRECAVRIIGRLTTEIAKGYINWRLAQSSYRGTPIAPTTVMHEMQILNQILDHAVDKRYIRYQDRPKATFSVSLKKRTKRDGFTSDEWKILEDWLWEWPTLTVNGRTRERREHLRDYCIFLYYSGMRPGEAMNLQNRDIHINDTANGEETVILDLNEGKTGERDVVAMPEVADAIRRLRKREIATGPNDFLFINERGEKLGVPSATFSRMLEDLYLEKEADLRIGRTKQKRTPYSLRHTYADTRLMEGDVNVFDLSENMGTSVQMIKHHYKHARNSAKAKELTHVKPEFRPKTGTVEQLVDAARKAGRKTAKPKPKGHRFPYLVLAEDEE</sequence>
<dbReference type="STRING" id="342108.amb3672"/>
<dbReference type="InterPro" id="IPR050090">
    <property type="entry name" value="Tyrosine_recombinase_XerCD"/>
</dbReference>
<gene>
    <name evidence="6" type="ordered locus">amb3672</name>
</gene>
<dbReference type="Pfam" id="PF00589">
    <property type="entry name" value="Phage_integrase"/>
    <property type="match status" value="1"/>
</dbReference>
<dbReference type="GO" id="GO:0006310">
    <property type="term" value="P:DNA recombination"/>
    <property type="evidence" value="ECO:0007669"/>
    <property type="project" value="UniProtKB-KW"/>
</dbReference>
<organism evidence="6 7">
    <name type="scientific">Paramagnetospirillum magneticum (strain ATCC 700264 / AMB-1)</name>
    <name type="common">Magnetospirillum magneticum</name>
    <dbReference type="NCBI Taxonomy" id="342108"/>
    <lineage>
        <taxon>Bacteria</taxon>
        <taxon>Pseudomonadati</taxon>
        <taxon>Pseudomonadota</taxon>
        <taxon>Alphaproteobacteria</taxon>
        <taxon>Rhodospirillales</taxon>
        <taxon>Magnetospirillaceae</taxon>
        <taxon>Paramagnetospirillum</taxon>
    </lineage>
</organism>
<dbReference type="InterPro" id="IPR011010">
    <property type="entry name" value="DNA_brk_join_enz"/>
</dbReference>
<name>Q2W0Z9_PARM1</name>